<protein>
    <submittedName>
        <fullName evidence="2">Uncharacterized protein</fullName>
    </submittedName>
</protein>
<feature type="region of interest" description="Disordered" evidence="1">
    <location>
        <begin position="59"/>
        <end position="85"/>
    </location>
</feature>
<dbReference type="Proteomes" id="UP000253664">
    <property type="component" value="Unassembled WGS sequence"/>
</dbReference>
<accession>A0A367L2Q0</accession>
<sequence>MEGYGRVDFGATSESVFASASAGAGLPPPLDVHQPSGLGLGVAVVGDAKDGFPPRLRIRSRGSVAETGGGQAALRPPGPDVGKVPVHPVRRRVTVQLVPHVDEGLRRRHVDVVDGREVEDDGLESRSLVLVVDLGRPRRRVVPGTTRPRRVGVVETLCEAVNEDARVRATQRHARIRPVLVTKRQEAGAQRKVRLVHHGLLLTVSRLGTTTARHDHGSADAHDAQHATAAEKEAPDENGKGYADGDVDAHLDGGKDGGQHAGGEDDGLERRHAPELHDDGGRRDDVTDGVDDDGRQRGAGDVEEDAGEGVEGQQDDHGGDDAGKGGPHPGLGLDGGARKGAGGGIGAEEGAQHVADADGDQFLRRVDDVVVDAAKGL</sequence>
<keyword evidence="3" id="KW-1185">Reference proteome</keyword>
<feature type="compositionally biased region" description="Gly residues" evidence="1">
    <location>
        <begin position="324"/>
        <end position="347"/>
    </location>
</feature>
<dbReference type="EMBL" id="LKCN02000018">
    <property type="protein sequence ID" value="RCI08695.1"/>
    <property type="molecule type" value="Genomic_DNA"/>
</dbReference>
<reference evidence="2 3" key="1">
    <citation type="journal article" date="2015" name="BMC Genomics">
        <title>Insights from the genome of Ophiocordyceps polyrhachis-furcata to pathogenicity and host specificity in insect fungi.</title>
        <authorList>
            <person name="Wichadakul D."/>
            <person name="Kobmoo N."/>
            <person name="Ingsriswang S."/>
            <person name="Tangphatsornruang S."/>
            <person name="Chantasingh D."/>
            <person name="Luangsa-ard J.J."/>
            <person name="Eurwilaichitr L."/>
        </authorList>
    </citation>
    <scope>NUCLEOTIDE SEQUENCE [LARGE SCALE GENOMIC DNA]</scope>
    <source>
        <strain evidence="2 3">BCC 54312</strain>
    </source>
</reference>
<proteinExistence type="predicted"/>
<feature type="compositionally biased region" description="Basic and acidic residues" evidence="1">
    <location>
        <begin position="268"/>
        <end position="300"/>
    </location>
</feature>
<organism evidence="2 3">
    <name type="scientific">Ophiocordyceps polyrhachis-furcata BCC 54312</name>
    <dbReference type="NCBI Taxonomy" id="1330021"/>
    <lineage>
        <taxon>Eukaryota</taxon>
        <taxon>Fungi</taxon>
        <taxon>Dikarya</taxon>
        <taxon>Ascomycota</taxon>
        <taxon>Pezizomycotina</taxon>
        <taxon>Sordariomycetes</taxon>
        <taxon>Hypocreomycetidae</taxon>
        <taxon>Hypocreales</taxon>
        <taxon>Ophiocordycipitaceae</taxon>
        <taxon>Ophiocordyceps</taxon>
    </lineage>
</organism>
<comment type="caution">
    <text evidence="2">The sequence shown here is derived from an EMBL/GenBank/DDBJ whole genome shotgun (WGS) entry which is preliminary data.</text>
</comment>
<evidence type="ECO:0000256" key="1">
    <source>
        <dbReference type="SAM" id="MobiDB-lite"/>
    </source>
</evidence>
<feature type="compositionally biased region" description="Basic and acidic residues" evidence="1">
    <location>
        <begin position="247"/>
        <end position="258"/>
    </location>
</feature>
<feature type="compositionally biased region" description="Basic and acidic residues" evidence="1">
    <location>
        <begin position="314"/>
        <end position="323"/>
    </location>
</feature>
<gene>
    <name evidence="2" type="ORF">L249_4625</name>
</gene>
<feature type="region of interest" description="Disordered" evidence="1">
    <location>
        <begin position="212"/>
        <end position="353"/>
    </location>
</feature>
<dbReference type="AlphaFoldDB" id="A0A367L2Q0"/>
<name>A0A367L2Q0_9HYPO</name>
<evidence type="ECO:0000313" key="3">
    <source>
        <dbReference type="Proteomes" id="UP000253664"/>
    </source>
</evidence>
<evidence type="ECO:0000313" key="2">
    <source>
        <dbReference type="EMBL" id="RCI08695.1"/>
    </source>
</evidence>
<feature type="compositionally biased region" description="Basic and acidic residues" evidence="1">
    <location>
        <begin position="212"/>
        <end position="239"/>
    </location>
</feature>